<dbReference type="Pfam" id="PF05193">
    <property type="entry name" value="Peptidase_M16_C"/>
    <property type="match status" value="1"/>
</dbReference>
<dbReference type="GO" id="GO:0004222">
    <property type="term" value="F:metalloendopeptidase activity"/>
    <property type="evidence" value="ECO:0007669"/>
    <property type="project" value="InterPro"/>
</dbReference>
<dbReference type="Pfam" id="PF00675">
    <property type="entry name" value="Peptidase_M16"/>
    <property type="match status" value="1"/>
</dbReference>
<comment type="similarity">
    <text evidence="1">Belongs to the peptidase M16 family.</text>
</comment>
<keyword evidence="3" id="KW-0479">Metal-binding</keyword>
<dbReference type="OrthoDB" id="7784541at2759"/>
<evidence type="ECO:0000256" key="5">
    <source>
        <dbReference type="ARBA" id="ARBA00022833"/>
    </source>
</evidence>
<dbReference type="PANTHER" id="PTHR43690:SF18">
    <property type="entry name" value="INSULIN-DEGRADING ENZYME-RELATED"/>
    <property type="match status" value="1"/>
</dbReference>
<dbReference type="GO" id="GO:0051603">
    <property type="term" value="P:proteolysis involved in protein catabolic process"/>
    <property type="evidence" value="ECO:0007669"/>
    <property type="project" value="TreeGrafter"/>
</dbReference>
<keyword evidence="6" id="KW-0482">Metalloprotease</keyword>
<evidence type="ECO:0000256" key="3">
    <source>
        <dbReference type="ARBA" id="ARBA00022723"/>
    </source>
</evidence>
<feature type="domain" description="Peptidase M16 C-terminal" evidence="8">
    <location>
        <begin position="122"/>
        <end position="223"/>
    </location>
</feature>
<evidence type="ECO:0000259" key="8">
    <source>
        <dbReference type="Pfam" id="PF05193"/>
    </source>
</evidence>
<evidence type="ECO:0000313" key="9">
    <source>
        <dbReference type="EMBL" id="PIO64197.1"/>
    </source>
</evidence>
<dbReference type="InterPro" id="IPR050626">
    <property type="entry name" value="Peptidase_M16"/>
</dbReference>
<dbReference type="InterPro" id="IPR007863">
    <property type="entry name" value="Peptidase_M16_C"/>
</dbReference>
<reference evidence="9 10" key="1">
    <citation type="submission" date="2015-09" db="EMBL/GenBank/DDBJ databases">
        <title>Draft genome of the parasitic nematode Teladorsagia circumcincta isolate WARC Sus (inbred).</title>
        <authorList>
            <person name="Mitreva M."/>
        </authorList>
    </citation>
    <scope>NUCLEOTIDE SEQUENCE [LARGE SCALE GENOMIC DNA]</scope>
    <source>
        <strain evidence="9 10">S</strain>
    </source>
</reference>
<dbReference type="GO" id="GO:0046872">
    <property type="term" value="F:metal ion binding"/>
    <property type="evidence" value="ECO:0007669"/>
    <property type="project" value="UniProtKB-KW"/>
</dbReference>
<gene>
    <name evidence="9" type="ORF">TELCIR_14183</name>
</gene>
<feature type="non-terminal residue" evidence="9">
    <location>
        <position position="1"/>
    </location>
</feature>
<dbReference type="AlphaFoldDB" id="A0A2G9U1S1"/>
<dbReference type="GO" id="GO:0005739">
    <property type="term" value="C:mitochondrion"/>
    <property type="evidence" value="ECO:0007669"/>
    <property type="project" value="TreeGrafter"/>
</dbReference>
<keyword evidence="5" id="KW-0862">Zinc</keyword>
<dbReference type="PANTHER" id="PTHR43690">
    <property type="entry name" value="NARDILYSIN"/>
    <property type="match status" value="1"/>
</dbReference>
<dbReference type="GO" id="GO:0043171">
    <property type="term" value="P:peptide catabolic process"/>
    <property type="evidence" value="ECO:0007669"/>
    <property type="project" value="TreeGrafter"/>
</dbReference>
<evidence type="ECO:0000256" key="6">
    <source>
        <dbReference type="ARBA" id="ARBA00023049"/>
    </source>
</evidence>
<dbReference type="Proteomes" id="UP000230423">
    <property type="component" value="Unassembled WGS sequence"/>
</dbReference>
<dbReference type="PROSITE" id="PS00143">
    <property type="entry name" value="INSULINASE"/>
    <property type="match status" value="1"/>
</dbReference>
<dbReference type="InterPro" id="IPR001431">
    <property type="entry name" value="Pept_M16_Zn_BS"/>
</dbReference>
<dbReference type="Gene3D" id="3.30.830.10">
    <property type="entry name" value="Metalloenzyme, LuxS/M16 peptidase-like"/>
    <property type="match status" value="3"/>
</dbReference>
<dbReference type="InterPro" id="IPR011249">
    <property type="entry name" value="Metalloenz_LuxS/M16"/>
</dbReference>
<evidence type="ECO:0000256" key="2">
    <source>
        <dbReference type="ARBA" id="ARBA00022670"/>
    </source>
</evidence>
<evidence type="ECO:0000256" key="4">
    <source>
        <dbReference type="ARBA" id="ARBA00022801"/>
    </source>
</evidence>
<dbReference type="SUPFAM" id="SSF63411">
    <property type="entry name" value="LuxS/MPP-like metallohydrolase"/>
    <property type="match status" value="2"/>
</dbReference>
<dbReference type="EMBL" id="KZ350133">
    <property type="protein sequence ID" value="PIO64197.1"/>
    <property type="molecule type" value="Genomic_DNA"/>
</dbReference>
<keyword evidence="4" id="KW-0378">Hydrolase</keyword>
<protein>
    <submittedName>
        <fullName evidence="9">Peptidase, M16 family</fullName>
    </submittedName>
</protein>
<name>A0A2G9U1S1_TELCI</name>
<feature type="domain" description="Peptidase M16 N-terminal" evidence="7">
    <location>
        <begin position="11"/>
        <end position="65"/>
    </location>
</feature>
<sequence>YRGLELTNGLRVLLVSDPTTDRAAAAMDVNVGSLMDPWEIQGLAHFCEHMLFLGTEKYPLENEFYKVQTIESELSKYLNDDTWRLMQVMRYLSKPGHDYGKFNIGSKKCLLDDGRRTGNELRQALLEFHNNWYSSNVMSLCIVGPESLDVMESLLKASDFGNIEDKGVERKEWLESPYGKEQLGKRVEVVPVEDARKLIVIFPIPDLWAEYKSSPLRYIYRIMEIVRMLTPQNMFYIVLAKKYTGQEGNILEPVYGTEVRIRDIEDDALTEDVSNAELAGLYCDITGTDSGVVLE</sequence>
<accession>A0A2G9U1S1</accession>
<feature type="non-terminal residue" evidence="9">
    <location>
        <position position="295"/>
    </location>
</feature>
<organism evidence="9 10">
    <name type="scientific">Teladorsagia circumcincta</name>
    <name type="common">Brown stomach worm</name>
    <name type="synonym">Ostertagia circumcincta</name>
    <dbReference type="NCBI Taxonomy" id="45464"/>
    <lineage>
        <taxon>Eukaryota</taxon>
        <taxon>Metazoa</taxon>
        <taxon>Ecdysozoa</taxon>
        <taxon>Nematoda</taxon>
        <taxon>Chromadorea</taxon>
        <taxon>Rhabditida</taxon>
        <taxon>Rhabditina</taxon>
        <taxon>Rhabditomorpha</taxon>
        <taxon>Strongyloidea</taxon>
        <taxon>Trichostrongylidae</taxon>
        <taxon>Teladorsagia</taxon>
    </lineage>
</organism>
<dbReference type="InterPro" id="IPR011765">
    <property type="entry name" value="Pept_M16_N"/>
</dbReference>
<evidence type="ECO:0000313" key="10">
    <source>
        <dbReference type="Proteomes" id="UP000230423"/>
    </source>
</evidence>
<proteinExistence type="inferred from homology"/>
<dbReference type="GO" id="GO:0005829">
    <property type="term" value="C:cytosol"/>
    <property type="evidence" value="ECO:0007669"/>
    <property type="project" value="TreeGrafter"/>
</dbReference>
<keyword evidence="10" id="KW-1185">Reference proteome</keyword>
<evidence type="ECO:0000259" key="7">
    <source>
        <dbReference type="Pfam" id="PF00675"/>
    </source>
</evidence>
<evidence type="ECO:0000256" key="1">
    <source>
        <dbReference type="ARBA" id="ARBA00007261"/>
    </source>
</evidence>
<keyword evidence="2" id="KW-0645">Protease</keyword>